<keyword evidence="2" id="KW-0472">Membrane</keyword>
<evidence type="ECO:0000313" key="4">
    <source>
        <dbReference type="Proteomes" id="UP000034680"/>
    </source>
</evidence>
<reference evidence="3 4" key="2">
    <citation type="submission" date="2015-05" db="EMBL/GenBank/DDBJ databases">
        <authorList>
            <person name="Morales-Cruz A."/>
            <person name="Amrine K.C."/>
            <person name="Cantu D."/>
        </authorList>
    </citation>
    <scope>NUCLEOTIDE SEQUENCE [LARGE SCALE GENOMIC DNA]</scope>
    <source>
        <strain evidence="3">DA912</strain>
    </source>
</reference>
<dbReference type="STRING" id="1214573.A0A0G2H5W5"/>
<comment type="caution">
    <text evidence="3">The sequence shown here is derived from an EMBL/GenBank/DDBJ whole genome shotgun (WGS) entry which is preliminary data.</text>
</comment>
<dbReference type="Proteomes" id="UP000034680">
    <property type="component" value="Unassembled WGS sequence"/>
</dbReference>
<evidence type="ECO:0000313" key="3">
    <source>
        <dbReference type="EMBL" id="KKY30603.1"/>
    </source>
</evidence>
<keyword evidence="2" id="KW-0812">Transmembrane</keyword>
<organism evidence="3 4">
    <name type="scientific">Diaporthe ampelina</name>
    <dbReference type="NCBI Taxonomy" id="1214573"/>
    <lineage>
        <taxon>Eukaryota</taxon>
        <taxon>Fungi</taxon>
        <taxon>Dikarya</taxon>
        <taxon>Ascomycota</taxon>
        <taxon>Pezizomycotina</taxon>
        <taxon>Sordariomycetes</taxon>
        <taxon>Sordariomycetidae</taxon>
        <taxon>Diaporthales</taxon>
        <taxon>Diaporthaceae</taxon>
        <taxon>Diaporthe</taxon>
    </lineage>
</organism>
<keyword evidence="4" id="KW-1185">Reference proteome</keyword>
<dbReference type="AlphaFoldDB" id="A0A0G2H5W5"/>
<accession>A0A0G2H5W5</accession>
<gene>
    <name evidence="3" type="ORF">UCDDA912_g09461</name>
</gene>
<keyword evidence="2" id="KW-1133">Transmembrane helix</keyword>
<reference evidence="3 4" key="1">
    <citation type="submission" date="2015-05" db="EMBL/GenBank/DDBJ databases">
        <title>Distinctive expansion of gene families associated with plant cell wall degradation and secondary metabolism in the genomes of grapevine trunk pathogens.</title>
        <authorList>
            <person name="Lawrence D.P."/>
            <person name="Travadon R."/>
            <person name="Rolshausen P.E."/>
            <person name="Baumgartner K."/>
        </authorList>
    </citation>
    <scope>NUCLEOTIDE SEQUENCE [LARGE SCALE GENOMIC DNA]</scope>
    <source>
        <strain evidence="3">DA912</strain>
    </source>
</reference>
<sequence>MNEVLDWQRKSEMQMLISASEGDPVPLSYTVIPLTTNLGLNESQLARGRVNIEGKMVAADASNYASISGSDVIPYLSCDQTNTSFLEPSAVLNALMSNDPQPAAILLYSQQGMCCGLTGQNLNFNRILTMSDEQAASQTLLMANMSEGTARAQISGNFTESDQSNNAGQQGGNNSAVAMSILYSITGLITLLFLIIIATGAIRAHRYPERYGPRNAFGGRPRQSRAKGLARAVLETIPIVKFGDSQAKPDPNLELENATSQQTGGSNADLALTYAQSKGKAVTTNVMKTVRHRH</sequence>
<dbReference type="EMBL" id="LCUC01000464">
    <property type="protein sequence ID" value="KKY30603.1"/>
    <property type="molecule type" value="Genomic_DNA"/>
</dbReference>
<evidence type="ECO:0000256" key="1">
    <source>
        <dbReference type="SAM" id="MobiDB-lite"/>
    </source>
</evidence>
<dbReference type="OrthoDB" id="8062037at2759"/>
<proteinExistence type="predicted"/>
<protein>
    <submittedName>
        <fullName evidence="3">Putative ring-7 protein</fullName>
    </submittedName>
</protein>
<feature type="region of interest" description="Disordered" evidence="1">
    <location>
        <begin position="245"/>
        <end position="265"/>
    </location>
</feature>
<feature type="transmembrane region" description="Helical" evidence="2">
    <location>
        <begin position="181"/>
        <end position="202"/>
    </location>
</feature>
<name>A0A0G2H5W5_9PEZI</name>
<evidence type="ECO:0000256" key="2">
    <source>
        <dbReference type="SAM" id="Phobius"/>
    </source>
</evidence>